<evidence type="ECO:0000313" key="2">
    <source>
        <dbReference type="Proteomes" id="UP000324222"/>
    </source>
</evidence>
<gene>
    <name evidence="1" type="ORF">E2C01_051753</name>
</gene>
<comment type="caution">
    <text evidence="1">The sequence shown here is derived from an EMBL/GenBank/DDBJ whole genome shotgun (WGS) entry which is preliminary data.</text>
</comment>
<sequence length="211" mass="23191">MEVGGLHVVFPETSSEYTFLPAFTNGGVLRRSTGTSYSYSPCKERGGRGVLRPRGQGPLPPRLILPPASELDILGAPRLVTAPRIKVGVVSGEPRLLHQPNAHPRHARARHSHDMLPVGAGRGVGGRGGGRLGQERVTPLAHHRGRPPLCHCLWGEKRTPVTPRPPVYLMPPPLTPLSPRHHHHHHHHHLCNHHHHTRLLPQCFAAIPSRS</sequence>
<dbReference type="Proteomes" id="UP000324222">
    <property type="component" value="Unassembled WGS sequence"/>
</dbReference>
<dbReference type="EMBL" id="VSRR010015064">
    <property type="protein sequence ID" value="MPC57767.1"/>
    <property type="molecule type" value="Genomic_DNA"/>
</dbReference>
<evidence type="ECO:0000313" key="1">
    <source>
        <dbReference type="EMBL" id="MPC57767.1"/>
    </source>
</evidence>
<keyword evidence="2" id="KW-1185">Reference proteome</keyword>
<accession>A0A5B7GKF1</accession>
<reference evidence="1 2" key="1">
    <citation type="submission" date="2019-05" db="EMBL/GenBank/DDBJ databases">
        <title>Another draft genome of Portunus trituberculatus and its Hox gene families provides insights of decapod evolution.</title>
        <authorList>
            <person name="Jeong J.-H."/>
            <person name="Song I."/>
            <person name="Kim S."/>
            <person name="Choi T."/>
            <person name="Kim D."/>
            <person name="Ryu S."/>
            <person name="Kim W."/>
        </authorList>
    </citation>
    <scope>NUCLEOTIDE SEQUENCE [LARGE SCALE GENOMIC DNA]</scope>
    <source>
        <tissue evidence="1">Muscle</tissue>
    </source>
</reference>
<organism evidence="1 2">
    <name type="scientific">Portunus trituberculatus</name>
    <name type="common">Swimming crab</name>
    <name type="synonym">Neptunus trituberculatus</name>
    <dbReference type="NCBI Taxonomy" id="210409"/>
    <lineage>
        <taxon>Eukaryota</taxon>
        <taxon>Metazoa</taxon>
        <taxon>Ecdysozoa</taxon>
        <taxon>Arthropoda</taxon>
        <taxon>Crustacea</taxon>
        <taxon>Multicrustacea</taxon>
        <taxon>Malacostraca</taxon>
        <taxon>Eumalacostraca</taxon>
        <taxon>Eucarida</taxon>
        <taxon>Decapoda</taxon>
        <taxon>Pleocyemata</taxon>
        <taxon>Brachyura</taxon>
        <taxon>Eubrachyura</taxon>
        <taxon>Portunoidea</taxon>
        <taxon>Portunidae</taxon>
        <taxon>Portuninae</taxon>
        <taxon>Portunus</taxon>
    </lineage>
</organism>
<proteinExistence type="predicted"/>
<dbReference type="AlphaFoldDB" id="A0A5B7GKF1"/>
<protein>
    <submittedName>
        <fullName evidence="1">Uncharacterized protein</fullName>
    </submittedName>
</protein>
<name>A0A5B7GKF1_PORTR</name>